<dbReference type="PROSITE" id="PS51186">
    <property type="entry name" value="GNAT"/>
    <property type="match status" value="1"/>
</dbReference>
<proteinExistence type="predicted"/>
<evidence type="ECO:0000259" key="1">
    <source>
        <dbReference type="PROSITE" id="PS51186"/>
    </source>
</evidence>
<comment type="caution">
    <text evidence="2">The sequence shown here is derived from an EMBL/GenBank/DDBJ whole genome shotgun (WGS) entry which is preliminary data.</text>
</comment>
<dbReference type="InterPro" id="IPR051531">
    <property type="entry name" value="N-acetyltransferase"/>
</dbReference>
<dbReference type="GO" id="GO:0005737">
    <property type="term" value="C:cytoplasm"/>
    <property type="evidence" value="ECO:0007669"/>
    <property type="project" value="TreeGrafter"/>
</dbReference>
<dbReference type="InterPro" id="IPR016181">
    <property type="entry name" value="Acyl_CoA_acyltransferase"/>
</dbReference>
<dbReference type="SUPFAM" id="SSF55729">
    <property type="entry name" value="Acyl-CoA N-acyltransferases (Nat)"/>
    <property type="match status" value="1"/>
</dbReference>
<sequence>MFPVFETERLILREITEKDAHGIFNCFSNNAVTRFYGQDTLTTLDQAKQFVEAFSKNYNEKRGIRWGIELKGKEGIIGTIGFHAWSPKYKRAEIGYELHPDYWRKRYATEAVKKVVSFGFNELGLTRIGAVVFIDNHASNQLLIKLGFEKEGILRNYMYQNGVPYDTNVYSILKSS</sequence>
<dbReference type="Pfam" id="PF13302">
    <property type="entry name" value="Acetyltransf_3"/>
    <property type="match status" value="1"/>
</dbReference>
<dbReference type="Gene3D" id="3.40.630.30">
    <property type="match status" value="1"/>
</dbReference>
<dbReference type="GO" id="GO:0008999">
    <property type="term" value="F:protein-N-terminal-alanine acetyltransferase activity"/>
    <property type="evidence" value="ECO:0007669"/>
    <property type="project" value="TreeGrafter"/>
</dbReference>
<protein>
    <submittedName>
        <fullName evidence="2">N-acetyltransferase</fullName>
    </submittedName>
</protein>
<name>A0A3S0W3Z5_9BACI</name>
<feature type="domain" description="N-acetyltransferase" evidence="1">
    <location>
        <begin position="10"/>
        <end position="170"/>
    </location>
</feature>
<dbReference type="OrthoDB" id="9811523at2"/>
<evidence type="ECO:0000313" key="2">
    <source>
        <dbReference type="EMBL" id="RUQ27204.1"/>
    </source>
</evidence>
<dbReference type="EMBL" id="RYZZ01000029">
    <property type="protein sequence ID" value="RUQ27204.1"/>
    <property type="molecule type" value="Genomic_DNA"/>
</dbReference>
<dbReference type="CDD" id="cd04301">
    <property type="entry name" value="NAT_SF"/>
    <property type="match status" value="1"/>
</dbReference>
<dbReference type="InterPro" id="IPR000182">
    <property type="entry name" value="GNAT_dom"/>
</dbReference>
<gene>
    <name evidence="2" type="ORF">ELQ35_16605</name>
</gene>
<dbReference type="AlphaFoldDB" id="A0A3S0W3Z5"/>
<dbReference type="Proteomes" id="UP000267430">
    <property type="component" value="Unassembled WGS sequence"/>
</dbReference>
<dbReference type="RefSeq" id="WP_126866181.1">
    <property type="nucleotide sequence ID" value="NZ_JAUSTX010000011.1"/>
</dbReference>
<dbReference type="PANTHER" id="PTHR43792:SF9">
    <property type="entry name" value="RIBOSOMAL-PROTEIN-ALANINE ACETYLTRANSFERASE"/>
    <property type="match status" value="1"/>
</dbReference>
<keyword evidence="3" id="KW-1185">Reference proteome</keyword>
<keyword evidence="2" id="KW-0808">Transferase</keyword>
<evidence type="ECO:0000313" key="3">
    <source>
        <dbReference type="Proteomes" id="UP000267430"/>
    </source>
</evidence>
<reference evidence="2 3" key="1">
    <citation type="submission" date="2018-12" db="EMBL/GenBank/DDBJ databases">
        <title>Bacillus chawlae sp. nov., Bacillus glennii sp. nov., and Bacillus saganii sp. nov. Isolated from the Vehicle Assembly Building at Kennedy Space Center where the Viking Spacecraft were Assembled.</title>
        <authorList>
            <person name="Seuylemezian A."/>
            <person name="Vaishampayan P."/>
        </authorList>
    </citation>
    <scope>NUCLEOTIDE SEQUENCE [LARGE SCALE GENOMIC DNA]</scope>
    <source>
        <strain evidence="2 3">L5</strain>
    </source>
</reference>
<organism evidence="2 3">
    <name type="scientific">Peribacillus cavernae</name>
    <dbReference type="NCBI Taxonomy" id="1674310"/>
    <lineage>
        <taxon>Bacteria</taxon>
        <taxon>Bacillati</taxon>
        <taxon>Bacillota</taxon>
        <taxon>Bacilli</taxon>
        <taxon>Bacillales</taxon>
        <taxon>Bacillaceae</taxon>
        <taxon>Peribacillus</taxon>
    </lineage>
</organism>
<dbReference type="PANTHER" id="PTHR43792">
    <property type="entry name" value="GNAT FAMILY, PUTATIVE (AFU_ORTHOLOGUE AFUA_3G00765)-RELATED-RELATED"/>
    <property type="match status" value="1"/>
</dbReference>
<accession>A0A3S0W3Z5</accession>